<protein>
    <submittedName>
        <fullName evidence="2">Uncharacterized protein</fullName>
    </submittedName>
</protein>
<evidence type="ECO:0000313" key="3">
    <source>
        <dbReference type="Proteomes" id="UP001558613"/>
    </source>
</evidence>
<sequence length="79" mass="8871">MRHSWKNVKIRVLTYEKNGQVLFHLTRPTITHLTPVATTSQPSDSKCPAGNPRDNAKLVASVGTQEQPKTFPTKRFKPS</sequence>
<keyword evidence="3" id="KW-1185">Reference proteome</keyword>
<dbReference type="EMBL" id="JAYMGO010000121">
    <property type="protein sequence ID" value="KAL1246750.1"/>
    <property type="molecule type" value="Genomic_DNA"/>
</dbReference>
<accession>A0ABR3L351</accession>
<feature type="region of interest" description="Disordered" evidence="1">
    <location>
        <begin position="60"/>
        <end position="79"/>
    </location>
</feature>
<proteinExistence type="predicted"/>
<reference evidence="2 3" key="1">
    <citation type="submission" date="2023-09" db="EMBL/GenBank/DDBJ databases">
        <authorList>
            <person name="Wang M."/>
        </authorList>
    </citation>
    <scope>NUCLEOTIDE SEQUENCE [LARGE SCALE GENOMIC DNA]</scope>
    <source>
        <strain evidence="2">GT-2023</strain>
        <tissue evidence="2">Liver</tissue>
    </source>
</reference>
<gene>
    <name evidence="2" type="ORF">QQF64_034319</name>
</gene>
<organism evidence="2 3">
    <name type="scientific">Cirrhinus molitorella</name>
    <name type="common">mud carp</name>
    <dbReference type="NCBI Taxonomy" id="172907"/>
    <lineage>
        <taxon>Eukaryota</taxon>
        <taxon>Metazoa</taxon>
        <taxon>Chordata</taxon>
        <taxon>Craniata</taxon>
        <taxon>Vertebrata</taxon>
        <taxon>Euteleostomi</taxon>
        <taxon>Actinopterygii</taxon>
        <taxon>Neopterygii</taxon>
        <taxon>Teleostei</taxon>
        <taxon>Ostariophysi</taxon>
        <taxon>Cypriniformes</taxon>
        <taxon>Cyprinidae</taxon>
        <taxon>Labeoninae</taxon>
        <taxon>Labeonini</taxon>
        <taxon>Cirrhinus</taxon>
    </lineage>
</organism>
<feature type="region of interest" description="Disordered" evidence="1">
    <location>
        <begin position="35"/>
        <end position="55"/>
    </location>
</feature>
<comment type="caution">
    <text evidence="2">The sequence shown here is derived from an EMBL/GenBank/DDBJ whole genome shotgun (WGS) entry which is preliminary data.</text>
</comment>
<dbReference type="Proteomes" id="UP001558613">
    <property type="component" value="Unassembled WGS sequence"/>
</dbReference>
<evidence type="ECO:0000256" key="1">
    <source>
        <dbReference type="SAM" id="MobiDB-lite"/>
    </source>
</evidence>
<feature type="compositionally biased region" description="Polar residues" evidence="1">
    <location>
        <begin position="35"/>
        <end position="44"/>
    </location>
</feature>
<evidence type="ECO:0000313" key="2">
    <source>
        <dbReference type="EMBL" id="KAL1246750.1"/>
    </source>
</evidence>
<name>A0ABR3L351_9TELE</name>